<dbReference type="Pfam" id="PF00149">
    <property type="entry name" value="Metallophos"/>
    <property type="match status" value="1"/>
</dbReference>
<proteinExistence type="predicted"/>
<comment type="caution">
    <text evidence="3">The sequence shown here is derived from an EMBL/GenBank/DDBJ whole genome shotgun (WGS) entry which is preliminary data.</text>
</comment>
<feature type="signal peptide" evidence="1">
    <location>
        <begin position="1"/>
        <end position="17"/>
    </location>
</feature>
<dbReference type="EMBL" id="CABFNO020001563">
    <property type="protein sequence ID" value="CAH0003001.1"/>
    <property type="molecule type" value="Genomic_DNA"/>
</dbReference>
<dbReference type="CDD" id="cd07383">
    <property type="entry name" value="MPP_Dcr2"/>
    <property type="match status" value="1"/>
</dbReference>
<dbReference type="GO" id="GO:0005737">
    <property type="term" value="C:cytoplasm"/>
    <property type="evidence" value="ECO:0007669"/>
    <property type="project" value="TreeGrafter"/>
</dbReference>
<evidence type="ECO:0000259" key="2">
    <source>
        <dbReference type="Pfam" id="PF00149"/>
    </source>
</evidence>
<dbReference type="AlphaFoldDB" id="A0A9N9V0F5"/>
<keyword evidence="1" id="KW-0732">Signal</keyword>
<dbReference type="InterPro" id="IPR004843">
    <property type="entry name" value="Calcineurin-like_PHP"/>
</dbReference>
<sequence>MFRHLLLAGLFASLSYQQSSNKFGNLKFSKNGTFHLNVLEDLHFGDSNIKDAHTLKVMETVLNAEPSDFVVINGDLLDRASTYRENRTAYIDQLLHPLVARNLTWASTYGNHDHTVNTSAKLILETERKYPNSRTQQMVFGRESGVSNYYLPVYGSGCRGCNCTPELLIWFFDSRGGFYHKELKPDGSFVEQPSWVDGTVATWFQQTNARLVEKYNKVIPSIGFVHIPVNVAEAFGMKIGVDEHRQPGINDTMPMAQQSYGFCADGRYNATCDYGGQDIPFMQALASTPGLMAVFHAHEHGNTWCYKWDTLIPGMTIRGSGVNLCFGQHTGYGGAGDWIRGARQILITQSKLKNLELDTWIRLESGGVVGSVSLNSTYNKDFYPATPNQKTYIGK</sequence>
<name>A0A9N9V0F5_9HYPO</name>
<accession>A0A9N9V0F5</accession>
<dbReference type="GO" id="GO:0016788">
    <property type="term" value="F:hydrolase activity, acting on ester bonds"/>
    <property type="evidence" value="ECO:0007669"/>
    <property type="project" value="TreeGrafter"/>
</dbReference>
<reference evidence="3 4" key="2">
    <citation type="submission" date="2021-10" db="EMBL/GenBank/DDBJ databases">
        <authorList>
            <person name="Piombo E."/>
        </authorList>
    </citation>
    <scope>NUCLEOTIDE SEQUENCE [LARGE SCALE GENOMIC DNA]</scope>
</reference>
<dbReference type="PANTHER" id="PTHR32440">
    <property type="entry name" value="PHOSPHATASE DCR2-RELATED-RELATED"/>
    <property type="match status" value="1"/>
</dbReference>
<dbReference type="InterPro" id="IPR029052">
    <property type="entry name" value="Metallo-depent_PP-like"/>
</dbReference>
<evidence type="ECO:0000256" key="1">
    <source>
        <dbReference type="SAM" id="SignalP"/>
    </source>
</evidence>
<dbReference type="Gene3D" id="3.60.21.10">
    <property type="match status" value="1"/>
</dbReference>
<feature type="domain" description="Calcineurin-like phosphoesterase" evidence="2">
    <location>
        <begin position="42"/>
        <end position="242"/>
    </location>
</feature>
<feature type="chain" id="PRO_5040455953" description="Calcineurin-like phosphoesterase domain-containing protein" evidence="1">
    <location>
        <begin position="18"/>
        <end position="395"/>
    </location>
</feature>
<dbReference type="PANTHER" id="PTHR32440:SF11">
    <property type="entry name" value="METALLOPHOSPHOESTERASE DOMAIN-CONTAINING PROTEIN"/>
    <property type="match status" value="1"/>
</dbReference>
<evidence type="ECO:0000313" key="3">
    <source>
        <dbReference type="EMBL" id="CAH0003001.1"/>
    </source>
</evidence>
<dbReference type="Proteomes" id="UP000754883">
    <property type="component" value="Unassembled WGS sequence"/>
</dbReference>
<reference evidence="4" key="1">
    <citation type="submission" date="2019-06" db="EMBL/GenBank/DDBJ databases">
        <authorList>
            <person name="Broberg M."/>
        </authorList>
    </citation>
    <scope>NUCLEOTIDE SEQUENCE [LARGE SCALE GENOMIC DNA]</scope>
</reference>
<evidence type="ECO:0000313" key="4">
    <source>
        <dbReference type="Proteomes" id="UP000754883"/>
    </source>
</evidence>
<dbReference type="OrthoDB" id="783096at2759"/>
<keyword evidence="4" id="KW-1185">Reference proteome</keyword>
<dbReference type="SUPFAM" id="SSF56300">
    <property type="entry name" value="Metallo-dependent phosphatases"/>
    <property type="match status" value="1"/>
</dbReference>
<protein>
    <recommendedName>
        <fullName evidence="2">Calcineurin-like phosphoesterase domain-containing protein</fullName>
    </recommendedName>
</protein>
<organism evidence="3 4">
    <name type="scientific">Clonostachys byssicola</name>
    <dbReference type="NCBI Taxonomy" id="160290"/>
    <lineage>
        <taxon>Eukaryota</taxon>
        <taxon>Fungi</taxon>
        <taxon>Dikarya</taxon>
        <taxon>Ascomycota</taxon>
        <taxon>Pezizomycotina</taxon>
        <taxon>Sordariomycetes</taxon>
        <taxon>Hypocreomycetidae</taxon>
        <taxon>Hypocreales</taxon>
        <taxon>Bionectriaceae</taxon>
        <taxon>Clonostachys</taxon>
    </lineage>
</organism>
<gene>
    <name evidence="3" type="ORF">CBYS24578_00011373</name>
</gene>